<name>A0A7L5I187_9BACT</name>
<gene>
    <name evidence="1" type="ORF">CARM_0946</name>
</gene>
<dbReference type="KEGG" id="carm:CARM_0946"/>
<reference evidence="1 2" key="1">
    <citation type="submission" date="2020-05" db="EMBL/GenBank/DDBJ databases">
        <title>Complete genome sequencing of Campylobacter and Arcobacter type strains.</title>
        <authorList>
            <person name="Miller W.G."/>
            <person name="Yee E."/>
        </authorList>
    </citation>
    <scope>NUCLEOTIDE SEQUENCE [LARGE SCALE GENOMIC DNA]</scope>
    <source>
        <strain evidence="1 2">CCUG 73571</strain>
    </source>
</reference>
<dbReference type="Proteomes" id="UP000509246">
    <property type="component" value="Chromosome"/>
</dbReference>
<dbReference type="Gene3D" id="1.25.40.10">
    <property type="entry name" value="Tetratricopeptide repeat domain"/>
    <property type="match status" value="2"/>
</dbReference>
<sequence>MYRGLFSLIITFILTSFVFAKGEDKILKALIYEEYGQFQEACDIYTNLFIDNNESIYLQKALFLALSNNLKQKEKLLKASKDFLNQAVIARLNALYFFEIGDYQQAETILYKLIKEEQDYKNYEILGDIFAKKALFSKALEQYNLAYKLFEHESLLLKIAEINIKNKNINQAKKILEEFVKSSQCGLKTCTILLKIYQEQKDNKSSIQILKKLYKINNDIKYIYAIIELLVQDKDYTQALNLTQKYNIDPDTKIFLYTQTKDYKKAYEIALKHYELSKDKKYLSMAGVLESEIYMDPKSKKINDLTKLASILKKFEDSVDIRSDALYQNYYGYTLIEYDIDIKKGIELVEWALEQEPENLYYLDSLAWGYYKLNDCKKAYEILQKTLHDKEFSNSQESKDHLKAIKKCLKK</sequence>
<dbReference type="RefSeq" id="WP_139425512.1">
    <property type="nucleotide sequence ID" value="NZ_CBCSFY010000002.1"/>
</dbReference>
<accession>A0A7L5I187</accession>
<keyword evidence="2" id="KW-1185">Reference proteome</keyword>
<keyword evidence="1" id="KW-0449">Lipoprotein</keyword>
<evidence type="ECO:0000313" key="2">
    <source>
        <dbReference type="Proteomes" id="UP000509246"/>
    </source>
</evidence>
<proteinExistence type="predicted"/>
<dbReference type="InterPro" id="IPR019734">
    <property type="entry name" value="TPR_rpt"/>
</dbReference>
<dbReference type="SUPFAM" id="SSF48452">
    <property type="entry name" value="TPR-like"/>
    <property type="match status" value="1"/>
</dbReference>
<dbReference type="Pfam" id="PF13174">
    <property type="entry name" value="TPR_6"/>
    <property type="match status" value="1"/>
</dbReference>
<dbReference type="GeneID" id="56586688"/>
<dbReference type="AlphaFoldDB" id="A0A7L5I187"/>
<dbReference type="InterPro" id="IPR011990">
    <property type="entry name" value="TPR-like_helical_dom_sf"/>
</dbReference>
<organism evidence="1 2">
    <name type="scientific">Campylobacter armoricus</name>
    <dbReference type="NCBI Taxonomy" id="2505970"/>
    <lineage>
        <taxon>Bacteria</taxon>
        <taxon>Pseudomonadati</taxon>
        <taxon>Campylobacterota</taxon>
        <taxon>Epsilonproteobacteria</taxon>
        <taxon>Campylobacterales</taxon>
        <taxon>Campylobacteraceae</taxon>
        <taxon>Campylobacter</taxon>
    </lineage>
</organism>
<protein>
    <submittedName>
        <fullName evidence="1">Putative tetratricopeptide repeat lipoprotein</fullName>
    </submittedName>
</protein>
<evidence type="ECO:0000313" key="1">
    <source>
        <dbReference type="EMBL" id="QKF79851.1"/>
    </source>
</evidence>
<dbReference type="EMBL" id="CP053825">
    <property type="protein sequence ID" value="QKF79851.1"/>
    <property type="molecule type" value="Genomic_DNA"/>
</dbReference>